<proteinExistence type="predicted"/>
<reference evidence="1" key="1">
    <citation type="submission" date="2018-06" db="EMBL/GenBank/DDBJ databases">
        <authorList>
            <person name="Zhirakovskaya E."/>
        </authorList>
    </citation>
    <scope>NUCLEOTIDE SEQUENCE</scope>
</reference>
<name>A0A3B0ZVN6_9ZZZZ</name>
<dbReference type="EMBL" id="UOFT01000011">
    <property type="protein sequence ID" value="VAW91492.1"/>
    <property type="molecule type" value="Genomic_DNA"/>
</dbReference>
<protein>
    <recommendedName>
        <fullName evidence="2">Antitoxin Xre/MbcA/ParS-like toxin-binding domain-containing protein</fullName>
    </recommendedName>
</protein>
<dbReference type="AlphaFoldDB" id="A0A3B0ZVN6"/>
<sequence>MEEAFKIITPITEPKTISYSFLQAGQMLAMLNAELARVLKLQCVDIVALSVTQVTLQPQTIAWQQAQRFIHFYNLLCDKFSSDAVAMRHWFRSENRALAGVPLLLIIDDGRLDELIHFVETGRDIK</sequence>
<organism evidence="1">
    <name type="scientific">hydrothermal vent metagenome</name>
    <dbReference type="NCBI Taxonomy" id="652676"/>
    <lineage>
        <taxon>unclassified sequences</taxon>
        <taxon>metagenomes</taxon>
        <taxon>ecological metagenomes</taxon>
    </lineage>
</organism>
<gene>
    <name evidence="1" type="ORF">MNBD_GAMMA23-1025</name>
</gene>
<accession>A0A3B0ZVN6</accession>
<evidence type="ECO:0008006" key="2">
    <source>
        <dbReference type="Google" id="ProtNLM"/>
    </source>
</evidence>
<evidence type="ECO:0000313" key="1">
    <source>
        <dbReference type="EMBL" id="VAW91492.1"/>
    </source>
</evidence>